<evidence type="ECO:0000256" key="1">
    <source>
        <dbReference type="RuleBase" id="RU410713"/>
    </source>
</evidence>
<accession>A0A2V2VMS9</accession>
<evidence type="ECO:0000259" key="2">
    <source>
        <dbReference type="PROSITE" id="PS51229"/>
    </source>
</evidence>
<dbReference type="VEuPathDB" id="TriTrypDB:C4B63_14g85"/>
<name>A0A2V2VMS9_TRYCR</name>
<dbReference type="VEuPathDB" id="TriTrypDB:TcCL_NonESM01931"/>
<dbReference type="PANTHER" id="PTHR12281">
    <property type="entry name" value="RP42 RELATED"/>
    <property type="match status" value="1"/>
</dbReference>
<dbReference type="AlphaFoldDB" id="A0A2V2VMS9"/>
<dbReference type="VEuPathDB" id="TriTrypDB:TcCLB.504179.60"/>
<dbReference type="VEuPathDB" id="TriTrypDB:TcG_04194"/>
<dbReference type="VEuPathDB" id="TriTrypDB:TCDM_03499"/>
<evidence type="ECO:0000313" key="3">
    <source>
        <dbReference type="EMBL" id="PWU97747.1"/>
    </source>
</evidence>
<dbReference type="VEuPathDB" id="TriTrypDB:ECC02_000518"/>
<comment type="caution">
    <text evidence="3">The sequence shown here is derived from an EMBL/GenBank/DDBJ whole genome shotgun (WGS) entry which is preliminary data.</text>
</comment>
<dbReference type="VEuPathDB" id="TriTrypDB:BCY84_11261"/>
<dbReference type="VEuPathDB" id="TriTrypDB:Tc_MARK_3481"/>
<dbReference type="VEuPathDB" id="TriTrypDB:TcCLB.507823.10"/>
<dbReference type="EMBL" id="PRFA01000014">
    <property type="protein sequence ID" value="PWU97747.1"/>
    <property type="molecule type" value="Genomic_DNA"/>
</dbReference>
<dbReference type="GO" id="GO:0045116">
    <property type="term" value="P:protein neddylation"/>
    <property type="evidence" value="ECO:0007669"/>
    <property type="project" value="TreeGrafter"/>
</dbReference>
<dbReference type="PANTHER" id="PTHR12281:SF31">
    <property type="entry name" value="DCN1-LIKE PROTEIN 3"/>
    <property type="match status" value="1"/>
</dbReference>
<protein>
    <recommendedName>
        <fullName evidence="1">Defective in cullin neddylation protein</fullName>
    </recommendedName>
</protein>
<dbReference type="GO" id="GO:0032182">
    <property type="term" value="F:ubiquitin-like protein binding"/>
    <property type="evidence" value="ECO:0007669"/>
    <property type="project" value="TreeGrafter"/>
</dbReference>
<dbReference type="VEuPathDB" id="TriTrypDB:TCSYLVIO_004695"/>
<proteinExistence type="predicted"/>
<dbReference type="GO" id="GO:0097602">
    <property type="term" value="F:cullin family protein binding"/>
    <property type="evidence" value="ECO:0007669"/>
    <property type="project" value="TreeGrafter"/>
</dbReference>
<dbReference type="PROSITE" id="PS51229">
    <property type="entry name" value="DCUN1"/>
    <property type="match status" value="1"/>
</dbReference>
<dbReference type="GO" id="GO:0031624">
    <property type="term" value="F:ubiquitin conjugating enzyme binding"/>
    <property type="evidence" value="ECO:0007669"/>
    <property type="project" value="TreeGrafter"/>
</dbReference>
<dbReference type="VEuPathDB" id="TriTrypDB:TcBrA4_0013410"/>
<feature type="domain" description="DCUN1" evidence="2">
    <location>
        <begin position="9"/>
        <end position="239"/>
    </location>
</feature>
<evidence type="ECO:0000313" key="4">
    <source>
        <dbReference type="Proteomes" id="UP000246121"/>
    </source>
</evidence>
<dbReference type="Pfam" id="PF03556">
    <property type="entry name" value="Cullin_binding"/>
    <property type="match status" value="1"/>
</dbReference>
<dbReference type="Gene3D" id="1.10.238.200">
    <property type="entry name" value="Cullin, PONY binding domain"/>
    <property type="match status" value="1"/>
</dbReference>
<comment type="function">
    <text evidence="1">Neddylation of cullins play an essential role in the regulation of SCF-type complexes activity.</text>
</comment>
<dbReference type="GO" id="GO:0000151">
    <property type="term" value="C:ubiquitin ligase complex"/>
    <property type="evidence" value="ECO:0007669"/>
    <property type="project" value="TreeGrafter"/>
</dbReference>
<dbReference type="InterPro" id="IPR005176">
    <property type="entry name" value="PONY_dom"/>
</dbReference>
<reference evidence="3 4" key="1">
    <citation type="journal article" date="2018" name="Microb. Genom.">
        <title>Expanding an expanded genome: long-read sequencing of Trypanosoma cruzi.</title>
        <authorList>
            <person name="Berna L."/>
            <person name="Rodriguez M."/>
            <person name="Chiribao M.L."/>
            <person name="Parodi-Talice A."/>
            <person name="Pita S."/>
            <person name="Rijo G."/>
            <person name="Alvarez-Valin F."/>
            <person name="Robello C."/>
        </authorList>
    </citation>
    <scope>NUCLEOTIDE SEQUENCE [LARGE SCALE GENOMIC DNA]</scope>
    <source>
        <strain evidence="3 4">Dm28c</strain>
    </source>
</reference>
<dbReference type="VEuPathDB" id="TriTrypDB:C3747_19g83"/>
<dbReference type="Gene3D" id="1.10.238.10">
    <property type="entry name" value="EF-hand"/>
    <property type="match status" value="1"/>
</dbReference>
<dbReference type="Proteomes" id="UP000246121">
    <property type="component" value="Unassembled WGS sequence"/>
</dbReference>
<dbReference type="GO" id="GO:0005886">
    <property type="term" value="C:plasma membrane"/>
    <property type="evidence" value="ECO:0007669"/>
    <property type="project" value="UniProtKB-ARBA"/>
</dbReference>
<dbReference type="InterPro" id="IPR014764">
    <property type="entry name" value="DCN-prot"/>
</dbReference>
<sequence>MMRVVKSDGNYALYEALFSSIIEKSNGGQKNLDSDVLELPQLEILAEMIGVSLDDSSIYRLAWSWSCQTPLSIKKNEFMKGMRALEASMKKTKPNAITPNLPKNTLRPEFNPYLCAMRSHVDELDEVLHKDPDQFRQFYRFIFGWVRSPETTARSMGELGMNIATAVELWQMLFPEYKTFLKMNDWITFCTTKEIFHREAISRDLWEQLLEFTSLTRYDTYDVNDAWPSAIDDFVEYFKAQHPNCGEEESPTQIHEDAK</sequence>
<gene>
    <name evidence="3" type="ORF">C4B63_14g85</name>
</gene>
<dbReference type="FunFam" id="1.10.238.200:FF:000003">
    <property type="entry name" value="DCN1-like protein 3"/>
    <property type="match status" value="1"/>
</dbReference>
<dbReference type="InterPro" id="IPR042460">
    <property type="entry name" value="DCN1-like_PONY"/>
</dbReference>
<organism evidence="3 4">
    <name type="scientific">Trypanosoma cruzi</name>
    <dbReference type="NCBI Taxonomy" id="5693"/>
    <lineage>
        <taxon>Eukaryota</taxon>
        <taxon>Discoba</taxon>
        <taxon>Euglenozoa</taxon>
        <taxon>Kinetoplastea</taxon>
        <taxon>Metakinetoplastina</taxon>
        <taxon>Trypanosomatida</taxon>
        <taxon>Trypanosomatidae</taxon>
        <taxon>Trypanosoma</taxon>
        <taxon>Schizotrypanum</taxon>
    </lineage>
</organism>